<dbReference type="Gene3D" id="2.170.270.10">
    <property type="entry name" value="SET domain"/>
    <property type="match status" value="1"/>
</dbReference>
<keyword evidence="2" id="KW-0808">Transferase</keyword>
<proteinExistence type="predicted"/>
<dbReference type="PANTHER" id="PTHR46402:SF2">
    <property type="entry name" value="HISTONE-LYSINE N-TRIMETHYLTRANSFERASE SMYD5"/>
    <property type="match status" value="1"/>
</dbReference>
<evidence type="ECO:0000256" key="4">
    <source>
        <dbReference type="ARBA" id="ARBA00042380"/>
    </source>
</evidence>
<dbReference type="GO" id="GO:0032259">
    <property type="term" value="P:methylation"/>
    <property type="evidence" value="ECO:0007669"/>
    <property type="project" value="UniProtKB-KW"/>
</dbReference>
<gene>
    <name evidence="8" type="ORF">MEQU1_002218</name>
</gene>
<evidence type="ECO:0000256" key="3">
    <source>
        <dbReference type="ARBA" id="ARBA00022691"/>
    </source>
</evidence>
<dbReference type="CDD" id="cd20071">
    <property type="entry name" value="SET_SMYD"/>
    <property type="match status" value="1"/>
</dbReference>
<dbReference type="GO" id="GO:0042799">
    <property type="term" value="F:histone H4K20 methyltransferase activity"/>
    <property type="evidence" value="ECO:0007669"/>
    <property type="project" value="TreeGrafter"/>
</dbReference>
<dbReference type="Pfam" id="PF00856">
    <property type="entry name" value="SET"/>
    <property type="match status" value="1"/>
</dbReference>
<evidence type="ECO:0000259" key="7">
    <source>
        <dbReference type="PROSITE" id="PS50280"/>
    </source>
</evidence>
<reference evidence="8" key="1">
    <citation type="submission" date="2023-03" db="EMBL/GenBank/DDBJ databases">
        <title>Mating type loci evolution in Malassezia.</title>
        <authorList>
            <person name="Coelho M.A."/>
        </authorList>
    </citation>
    <scope>NUCLEOTIDE SEQUENCE</scope>
    <source>
        <strain evidence="8">CBS 12830</strain>
    </source>
</reference>
<sequence>MSCAPTEAQVIEAARPYVERPEPLGLAKLLTTLQTEHGWSLSEKRLKKILIASGLRDGPRKPWVPVSALDESVPLPEGVQAVYLDAVKGRGLVATRDFAEGQTLFVEDAYVAAPPPSELSKMLAGQICSQCFLPTAGSMLSVSCAHPRCRAAFCHRQCQTKAQATHHALLCPGAQPAAAALFAFLEQYQWHSLHTVARCLARVLLTGAAQKPPSVSLKTGATVQGLPSKDAPATFEEVLHHLDSFATVSELERRARNPGWELERAGFLPALQRAHTLLVEALDPRRTRSNRFPVPADAHLASTLDRLFAWETFLTYVYPTDHSWLDLVHSHLNHDCTPNLSIRHMPGRGGVRPATRITARALRAIQPGEELLISYVDPSLPAERRRLLLWRDYCFGPCACEHCASELQGASNVEAHDFDAEKASKLARSTPAPAPEAVEAAALEQELRASLGF</sequence>
<dbReference type="Proteomes" id="UP001214415">
    <property type="component" value="Chromosome 4"/>
</dbReference>
<evidence type="ECO:0000256" key="2">
    <source>
        <dbReference type="ARBA" id="ARBA00022679"/>
    </source>
</evidence>
<dbReference type="SUPFAM" id="SSF82199">
    <property type="entry name" value="SET domain"/>
    <property type="match status" value="1"/>
</dbReference>
<evidence type="ECO:0000313" key="8">
    <source>
        <dbReference type="EMBL" id="WFD23526.1"/>
    </source>
</evidence>
<keyword evidence="1" id="KW-0489">Methyltransferase</keyword>
<organism evidence="8 9">
    <name type="scientific">Malassezia equina</name>
    <dbReference type="NCBI Taxonomy" id="1381935"/>
    <lineage>
        <taxon>Eukaryota</taxon>
        <taxon>Fungi</taxon>
        <taxon>Dikarya</taxon>
        <taxon>Basidiomycota</taxon>
        <taxon>Ustilaginomycotina</taxon>
        <taxon>Malasseziomycetes</taxon>
        <taxon>Malasseziales</taxon>
        <taxon>Malasseziaceae</taxon>
        <taxon>Malassezia</taxon>
    </lineage>
</organism>
<evidence type="ECO:0000256" key="6">
    <source>
        <dbReference type="ARBA" id="ARBA00048619"/>
    </source>
</evidence>
<dbReference type="AlphaFoldDB" id="A0AAF0IZ36"/>
<feature type="domain" description="SET" evidence="7">
    <location>
        <begin position="77"/>
        <end position="376"/>
    </location>
</feature>
<protein>
    <recommendedName>
        <fullName evidence="5">Histone-lysine N-methyltransferase SET5</fullName>
    </recommendedName>
    <alternativeName>
        <fullName evidence="4">SET domain-containing protein 5</fullName>
    </alternativeName>
</protein>
<dbReference type="SMART" id="SM00317">
    <property type="entry name" value="SET"/>
    <property type="match status" value="1"/>
</dbReference>
<accession>A0AAF0IZ36</accession>
<keyword evidence="3" id="KW-0949">S-adenosyl-L-methionine</keyword>
<name>A0AAF0IZ36_9BASI</name>
<keyword evidence="9" id="KW-1185">Reference proteome</keyword>
<dbReference type="EMBL" id="CP119903">
    <property type="protein sequence ID" value="WFD23526.1"/>
    <property type="molecule type" value="Genomic_DNA"/>
</dbReference>
<evidence type="ECO:0000313" key="9">
    <source>
        <dbReference type="Proteomes" id="UP001214415"/>
    </source>
</evidence>
<dbReference type="PROSITE" id="PS50280">
    <property type="entry name" value="SET"/>
    <property type="match status" value="1"/>
</dbReference>
<dbReference type="InterPro" id="IPR001214">
    <property type="entry name" value="SET_dom"/>
</dbReference>
<comment type="catalytic activity">
    <reaction evidence="6">
        <text>L-lysyl-[histone] + S-adenosyl-L-methionine = N(6)-methyl-L-lysyl-[histone] + S-adenosyl-L-homocysteine + H(+)</text>
        <dbReference type="Rhea" id="RHEA:10024"/>
        <dbReference type="Rhea" id="RHEA-COMP:9845"/>
        <dbReference type="Rhea" id="RHEA-COMP:9846"/>
        <dbReference type="ChEBI" id="CHEBI:15378"/>
        <dbReference type="ChEBI" id="CHEBI:29969"/>
        <dbReference type="ChEBI" id="CHEBI:57856"/>
        <dbReference type="ChEBI" id="CHEBI:59789"/>
        <dbReference type="ChEBI" id="CHEBI:61929"/>
    </reaction>
    <physiologicalReaction direction="left-to-right" evidence="6">
        <dbReference type="Rhea" id="RHEA:10025"/>
    </physiologicalReaction>
</comment>
<dbReference type="InterPro" id="IPR046341">
    <property type="entry name" value="SET_dom_sf"/>
</dbReference>
<evidence type="ECO:0000256" key="5">
    <source>
        <dbReference type="ARBA" id="ARBA00044528"/>
    </source>
</evidence>
<dbReference type="PANTHER" id="PTHR46402">
    <property type="entry name" value="SET AND MYND DOMAIN-CONTAINING PROTEIN 5"/>
    <property type="match status" value="1"/>
</dbReference>
<dbReference type="GO" id="GO:0045814">
    <property type="term" value="P:negative regulation of gene expression, epigenetic"/>
    <property type="evidence" value="ECO:0007669"/>
    <property type="project" value="TreeGrafter"/>
</dbReference>
<evidence type="ECO:0000256" key="1">
    <source>
        <dbReference type="ARBA" id="ARBA00022603"/>
    </source>
</evidence>